<dbReference type="InterPro" id="IPR044066">
    <property type="entry name" value="TRIAD_supradom"/>
</dbReference>
<evidence type="ECO:0000256" key="1">
    <source>
        <dbReference type="ARBA" id="ARBA00022679"/>
    </source>
</evidence>
<evidence type="ECO:0000256" key="4">
    <source>
        <dbReference type="ARBA" id="ARBA00022771"/>
    </source>
</evidence>
<dbReference type="GO" id="GO:0016740">
    <property type="term" value="F:transferase activity"/>
    <property type="evidence" value="ECO:0007669"/>
    <property type="project" value="UniProtKB-KW"/>
</dbReference>
<evidence type="ECO:0000259" key="7">
    <source>
        <dbReference type="PROSITE" id="PS51873"/>
    </source>
</evidence>
<dbReference type="SUPFAM" id="SSF57850">
    <property type="entry name" value="RING/U-box"/>
    <property type="match status" value="1"/>
</dbReference>
<accession>A0A835AZR3</accession>
<name>A0A835AZR3_9POAL</name>
<gene>
    <name evidence="8" type="ORF">HU200_049095</name>
</gene>
<dbReference type="InterPro" id="IPR013083">
    <property type="entry name" value="Znf_RING/FYVE/PHD"/>
</dbReference>
<keyword evidence="5" id="KW-0833">Ubl conjugation pathway</keyword>
<evidence type="ECO:0000256" key="5">
    <source>
        <dbReference type="ARBA" id="ARBA00022786"/>
    </source>
</evidence>
<protein>
    <recommendedName>
        <fullName evidence="7">RING-type domain-containing protein</fullName>
    </recommendedName>
</protein>
<dbReference type="Gene3D" id="3.30.40.10">
    <property type="entry name" value="Zinc/RING finger domain, C3HC4 (zinc finger)"/>
    <property type="match status" value="1"/>
</dbReference>
<reference evidence="8" key="1">
    <citation type="submission" date="2020-07" db="EMBL/GenBank/DDBJ databases">
        <title>Genome sequence and genetic diversity analysis of an under-domesticated orphan crop, white fonio (Digitaria exilis).</title>
        <authorList>
            <person name="Bennetzen J.L."/>
            <person name="Chen S."/>
            <person name="Ma X."/>
            <person name="Wang X."/>
            <person name="Yssel A.E.J."/>
            <person name="Chaluvadi S.R."/>
            <person name="Johnson M."/>
            <person name="Gangashetty P."/>
            <person name="Hamidou F."/>
            <person name="Sanogo M.D."/>
            <person name="Zwaenepoel A."/>
            <person name="Wallace J."/>
            <person name="Van De Peer Y."/>
            <person name="Van Deynze A."/>
        </authorList>
    </citation>
    <scope>NUCLEOTIDE SEQUENCE</scope>
    <source>
        <tissue evidence="8">Leaves</tissue>
    </source>
</reference>
<sequence length="124" mass="14053">MAKELGQCPRVDDHDEIYFCDRCWRDYIQEAINNRGLGCLSLRCPEYRLCQAAVVRELVDMVDVAASYKVNYDWYALRSFVDDSGGRIRWCPGCSIHGVEFVGGGGAGDSLDVLCRCNHSFCWN</sequence>
<keyword evidence="2" id="KW-0479">Metal-binding</keyword>
<keyword evidence="3" id="KW-0677">Repeat</keyword>
<evidence type="ECO:0000313" key="9">
    <source>
        <dbReference type="Proteomes" id="UP000636709"/>
    </source>
</evidence>
<dbReference type="AlphaFoldDB" id="A0A835AZR3"/>
<dbReference type="PROSITE" id="PS51873">
    <property type="entry name" value="TRIAD"/>
    <property type="match status" value="1"/>
</dbReference>
<dbReference type="EMBL" id="JACEFO010002210">
    <property type="protein sequence ID" value="KAF8673022.1"/>
    <property type="molecule type" value="Genomic_DNA"/>
</dbReference>
<dbReference type="GO" id="GO:0008270">
    <property type="term" value="F:zinc ion binding"/>
    <property type="evidence" value="ECO:0007669"/>
    <property type="project" value="UniProtKB-KW"/>
</dbReference>
<evidence type="ECO:0000313" key="8">
    <source>
        <dbReference type="EMBL" id="KAF8673022.1"/>
    </source>
</evidence>
<evidence type="ECO:0000256" key="6">
    <source>
        <dbReference type="ARBA" id="ARBA00022833"/>
    </source>
</evidence>
<dbReference type="Pfam" id="PF01485">
    <property type="entry name" value="IBR"/>
    <property type="match status" value="1"/>
</dbReference>
<proteinExistence type="predicted"/>
<keyword evidence="1" id="KW-0808">Transferase</keyword>
<dbReference type="Proteomes" id="UP000636709">
    <property type="component" value="Unassembled WGS sequence"/>
</dbReference>
<feature type="domain" description="RING-type" evidence="7">
    <location>
        <begin position="1"/>
        <end position="124"/>
    </location>
</feature>
<dbReference type="OrthoDB" id="10578671at2759"/>
<organism evidence="8 9">
    <name type="scientific">Digitaria exilis</name>
    <dbReference type="NCBI Taxonomy" id="1010633"/>
    <lineage>
        <taxon>Eukaryota</taxon>
        <taxon>Viridiplantae</taxon>
        <taxon>Streptophyta</taxon>
        <taxon>Embryophyta</taxon>
        <taxon>Tracheophyta</taxon>
        <taxon>Spermatophyta</taxon>
        <taxon>Magnoliopsida</taxon>
        <taxon>Liliopsida</taxon>
        <taxon>Poales</taxon>
        <taxon>Poaceae</taxon>
        <taxon>PACMAD clade</taxon>
        <taxon>Panicoideae</taxon>
        <taxon>Panicodae</taxon>
        <taxon>Paniceae</taxon>
        <taxon>Anthephorinae</taxon>
        <taxon>Digitaria</taxon>
    </lineage>
</organism>
<dbReference type="InterPro" id="IPR002867">
    <property type="entry name" value="IBR_dom"/>
</dbReference>
<keyword evidence="6" id="KW-0862">Zinc</keyword>
<keyword evidence="9" id="KW-1185">Reference proteome</keyword>
<keyword evidence="4" id="KW-0863">Zinc-finger</keyword>
<evidence type="ECO:0000256" key="2">
    <source>
        <dbReference type="ARBA" id="ARBA00022723"/>
    </source>
</evidence>
<evidence type="ECO:0000256" key="3">
    <source>
        <dbReference type="ARBA" id="ARBA00022737"/>
    </source>
</evidence>
<comment type="caution">
    <text evidence="8">The sequence shown here is derived from an EMBL/GenBank/DDBJ whole genome shotgun (WGS) entry which is preliminary data.</text>
</comment>